<protein>
    <recommendedName>
        <fullName evidence="2">DUF2062 domain-containing protein</fullName>
    </recommendedName>
</protein>
<evidence type="ECO:0000313" key="3">
    <source>
        <dbReference type="EMBL" id="QDT22264.1"/>
    </source>
</evidence>
<dbReference type="RefSeq" id="WP_145187856.1">
    <property type="nucleotide sequence ID" value="NZ_CP036266.1"/>
</dbReference>
<dbReference type="InterPro" id="IPR019935">
    <property type="entry name" value="CHP03546"/>
</dbReference>
<feature type="domain" description="DUF2062" evidence="2">
    <location>
        <begin position="19"/>
        <end position="140"/>
    </location>
</feature>
<keyword evidence="1" id="KW-0472">Membrane</keyword>
<feature type="transmembrane region" description="Helical" evidence="1">
    <location>
        <begin position="44"/>
        <end position="71"/>
    </location>
</feature>
<keyword evidence="1" id="KW-1133">Transmembrane helix</keyword>
<dbReference type="Pfam" id="PF09835">
    <property type="entry name" value="DUF2062"/>
    <property type="match status" value="1"/>
</dbReference>
<dbReference type="AlphaFoldDB" id="A0A517PSB7"/>
<accession>A0A517PSB7</accession>
<evidence type="ECO:0000259" key="2">
    <source>
        <dbReference type="Pfam" id="PF09835"/>
    </source>
</evidence>
<keyword evidence="1" id="KW-0812">Transmembrane</keyword>
<feature type="transmembrane region" description="Helical" evidence="1">
    <location>
        <begin position="110"/>
        <end position="130"/>
    </location>
</feature>
<name>A0A517PSB7_9PLAN</name>
<evidence type="ECO:0000313" key="4">
    <source>
        <dbReference type="Proteomes" id="UP000320421"/>
    </source>
</evidence>
<dbReference type="EMBL" id="CP036266">
    <property type="protein sequence ID" value="QDT22264.1"/>
    <property type="molecule type" value="Genomic_DNA"/>
</dbReference>
<dbReference type="InterPro" id="IPR018639">
    <property type="entry name" value="DUF2062"/>
</dbReference>
<keyword evidence="4" id="KW-1185">Reference proteome</keyword>
<evidence type="ECO:0000256" key="1">
    <source>
        <dbReference type="SAM" id="Phobius"/>
    </source>
</evidence>
<dbReference type="NCBIfam" id="TIGR03546">
    <property type="entry name" value="TIGR03546 family protein"/>
    <property type="match status" value="1"/>
</dbReference>
<reference evidence="3 4" key="1">
    <citation type="submission" date="2019-02" db="EMBL/GenBank/DDBJ databases">
        <title>Deep-cultivation of Planctomycetes and their phenomic and genomic characterization uncovers novel biology.</title>
        <authorList>
            <person name="Wiegand S."/>
            <person name="Jogler M."/>
            <person name="Boedeker C."/>
            <person name="Pinto D."/>
            <person name="Vollmers J."/>
            <person name="Rivas-Marin E."/>
            <person name="Kohn T."/>
            <person name="Peeters S.H."/>
            <person name="Heuer A."/>
            <person name="Rast P."/>
            <person name="Oberbeckmann S."/>
            <person name="Bunk B."/>
            <person name="Jeske O."/>
            <person name="Meyerdierks A."/>
            <person name="Storesund J.E."/>
            <person name="Kallscheuer N."/>
            <person name="Luecker S."/>
            <person name="Lage O.M."/>
            <person name="Pohl T."/>
            <person name="Merkel B.J."/>
            <person name="Hornburger P."/>
            <person name="Mueller R.-W."/>
            <person name="Bruemmer F."/>
            <person name="Labrenz M."/>
            <person name="Spormann A.M."/>
            <person name="Op den Camp H."/>
            <person name="Overmann J."/>
            <person name="Amann R."/>
            <person name="Jetten M.S.M."/>
            <person name="Mascher T."/>
            <person name="Medema M.H."/>
            <person name="Devos D.P."/>
            <person name="Kaster A.-K."/>
            <person name="Ovreas L."/>
            <person name="Rohde M."/>
            <person name="Galperin M.Y."/>
            <person name="Jogler C."/>
        </authorList>
    </citation>
    <scope>NUCLEOTIDE SEQUENCE [LARGE SCALE GENOMIC DNA]</scope>
    <source>
        <strain evidence="3 4">HG66A1</strain>
    </source>
</reference>
<organism evidence="3 4">
    <name type="scientific">Gimesia chilikensis</name>
    <dbReference type="NCBI Taxonomy" id="2605989"/>
    <lineage>
        <taxon>Bacteria</taxon>
        <taxon>Pseudomonadati</taxon>
        <taxon>Planctomycetota</taxon>
        <taxon>Planctomycetia</taxon>
        <taxon>Planctomycetales</taxon>
        <taxon>Planctomycetaceae</taxon>
        <taxon>Gimesia</taxon>
    </lineage>
</organism>
<dbReference type="OrthoDB" id="268259at2"/>
<sequence>MSYWLRSLRFLASAFSGVSSPRQLALGFSMGMVIGLVPKDNLIALMLLFILASSKVNLCSASLATLVFSWLGVLLDPLSHLLGKKVLSAPSLQGFWQNVYELPLAPWTDFNNTVVMGSLLLGLCLFYPAYRLTRPLFEKYTPIVAERLKKYWIVKLLWGTEVGTVMGEVS</sequence>
<gene>
    <name evidence="3" type="ORF">HG66A1_40710</name>
</gene>
<dbReference type="Proteomes" id="UP000320421">
    <property type="component" value="Chromosome"/>
</dbReference>
<proteinExistence type="predicted"/>